<organism evidence="4 5">
    <name type="scientific">Vineibacter terrae</name>
    <dbReference type="NCBI Taxonomy" id="2586908"/>
    <lineage>
        <taxon>Bacteria</taxon>
        <taxon>Pseudomonadati</taxon>
        <taxon>Pseudomonadota</taxon>
        <taxon>Alphaproteobacteria</taxon>
        <taxon>Hyphomicrobiales</taxon>
        <taxon>Vineibacter</taxon>
    </lineage>
</organism>
<dbReference type="InterPro" id="IPR032466">
    <property type="entry name" value="Metal_Hydrolase"/>
</dbReference>
<evidence type="ECO:0000259" key="3">
    <source>
        <dbReference type="Pfam" id="PF01979"/>
    </source>
</evidence>
<evidence type="ECO:0000256" key="2">
    <source>
        <dbReference type="ARBA" id="ARBA00022801"/>
    </source>
</evidence>
<accession>A0A5C8PUK7</accession>
<dbReference type="Gene3D" id="3.20.20.140">
    <property type="entry name" value="Metal-dependent hydrolases"/>
    <property type="match status" value="1"/>
</dbReference>
<dbReference type="InterPro" id="IPR050287">
    <property type="entry name" value="MTA/SAH_deaminase"/>
</dbReference>
<proteinExistence type="inferred from homology"/>
<evidence type="ECO:0000313" key="4">
    <source>
        <dbReference type="EMBL" id="TXL81589.1"/>
    </source>
</evidence>
<dbReference type="PANTHER" id="PTHR43794">
    <property type="entry name" value="AMINOHYDROLASE SSNA-RELATED"/>
    <property type="match status" value="1"/>
</dbReference>
<dbReference type="Proteomes" id="UP000321638">
    <property type="component" value="Unassembled WGS sequence"/>
</dbReference>
<dbReference type="InterPro" id="IPR006680">
    <property type="entry name" value="Amidohydro-rel"/>
</dbReference>
<evidence type="ECO:0000256" key="1">
    <source>
        <dbReference type="ARBA" id="ARBA00006745"/>
    </source>
</evidence>
<gene>
    <name evidence="4" type="ORF">FHP25_03420</name>
</gene>
<dbReference type="OrthoDB" id="9796020at2"/>
<dbReference type="EMBL" id="VDUZ01000003">
    <property type="protein sequence ID" value="TXL81589.1"/>
    <property type="molecule type" value="Genomic_DNA"/>
</dbReference>
<sequence length="489" mass="53155">MTPKTTHIRNLDVAVAWDEAEQCHVYLQGADLVFRGNEIVHAGPGYADAADTVIEGGGMMAMPGLVNIHSHPFSEPGNKGLTEEVASDRLGQSSLYEYLPVFGMEADAAGASSRFALSELLKSGVTTICDLSINRDGWIDDLASTGIRAVLCPMYRSGHWYTKNGHAVDYAWDEKAGEQAFAAALQTIDHAAQHPSGRLSGMVGPAQIDTCTEGLFKDSLAEARRRGIPMQTHAGQAIVEFNEMVRRHGKTPIEWLDQIGVLGPDLIIGHGIFLSDHPQLHWPHSDDFARLRASGAAVAHCPTVFARRGIALNTIGRYMDAGIPLGMGTDTFPHNMLDEMRLACYVARVVSGNYKHGQTRHALEAATVGGAGILRRPDLGRLLPGCKADFALIDLHHPYMQPPLEPMRSLIYSASDRAVRHVYVDGIQVVRDGNVLTIDIDAAVAAMNDGQRRRLATVPQRDWAGRTAQQLAPPVLAARDRLPQSRPAR</sequence>
<dbReference type="Gene3D" id="2.30.40.10">
    <property type="entry name" value="Urease, subunit C, domain 1"/>
    <property type="match status" value="1"/>
</dbReference>
<feature type="domain" description="Amidohydrolase-related" evidence="3">
    <location>
        <begin position="60"/>
        <end position="426"/>
    </location>
</feature>
<name>A0A5C8PUK7_9HYPH</name>
<keyword evidence="2 4" id="KW-0378">Hydrolase</keyword>
<evidence type="ECO:0000313" key="5">
    <source>
        <dbReference type="Proteomes" id="UP000321638"/>
    </source>
</evidence>
<dbReference type="GO" id="GO:0016810">
    <property type="term" value="F:hydrolase activity, acting on carbon-nitrogen (but not peptide) bonds"/>
    <property type="evidence" value="ECO:0007669"/>
    <property type="project" value="InterPro"/>
</dbReference>
<comment type="similarity">
    <text evidence="1">Belongs to the metallo-dependent hydrolases superfamily. ATZ/TRZ family.</text>
</comment>
<dbReference type="SUPFAM" id="SSF51556">
    <property type="entry name" value="Metallo-dependent hydrolases"/>
    <property type="match status" value="1"/>
</dbReference>
<dbReference type="AlphaFoldDB" id="A0A5C8PUK7"/>
<reference evidence="4 5" key="1">
    <citation type="submission" date="2019-06" db="EMBL/GenBank/DDBJ databases">
        <title>New taxonomy in bacterial strain CC-CFT640, isolated from vineyard.</title>
        <authorList>
            <person name="Lin S.-Y."/>
            <person name="Tsai C.-F."/>
            <person name="Young C.-C."/>
        </authorList>
    </citation>
    <scope>NUCLEOTIDE SEQUENCE [LARGE SCALE GENOMIC DNA]</scope>
    <source>
        <strain evidence="4 5">CC-CFT640</strain>
    </source>
</reference>
<protein>
    <submittedName>
        <fullName evidence="4">Amidohydrolase family protein</fullName>
    </submittedName>
</protein>
<keyword evidence="5" id="KW-1185">Reference proteome</keyword>
<dbReference type="InterPro" id="IPR011059">
    <property type="entry name" value="Metal-dep_hydrolase_composite"/>
</dbReference>
<comment type="caution">
    <text evidence="4">The sequence shown here is derived from an EMBL/GenBank/DDBJ whole genome shotgun (WGS) entry which is preliminary data.</text>
</comment>
<dbReference type="RefSeq" id="WP_147845498.1">
    <property type="nucleotide sequence ID" value="NZ_VDUZ01000003.1"/>
</dbReference>
<dbReference type="PANTHER" id="PTHR43794:SF11">
    <property type="entry name" value="AMIDOHYDROLASE-RELATED DOMAIN-CONTAINING PROTEIN"/>
    <property type="match status" value="1"/>
</dbReference>
<dbReference type="SUPFAM" id="SSF51338">
    <property type="entry name" value="Composite domain of metallo-dependent hydrolases"/>
    <property type="match status" value="1"/>
</dbReference>
<dbReference type="Pfam" id="PF01979">
    <property type="entry name" value="Amidohydro_1"/>
    <property type="match status" value="1"/>
</dbReference>